<feature type="transmembrane region" description="Helical" evidence="5">
    <location>
        <begin position="52"/>
        <end position="75"/>
    </location>
</feature>
<dbReference type="Proteomes" id="UP000322530">
    <property type="component" value="Unassembled WGS sequence"/>
</dbReference>
<dbReference type="AlphaFoldDB" id="A0A5A5T8D7"/>
<dbReference type="OrthoDB" id="9762947at2"/>
<evidence type="ECO:0000259" key="6">
    <source>
        <dbReference type="Pfam" id="PF00324"/>
    </source>
</evidence>
<sequence length="477" mass="51099">MSVETSSPPEQGQLRANTIGLPGVLFQSITTMAPASAVSFSLGAAIPFTGGALPLAVLIALIVCCFIALNIGALARHLPSAGGYFTYVSESLGFRIGWLTGWMFDLAYLLIVPFQLLVLGPVADSFVSNVFHISLGWAVWALIFAVIVFALTFFGIKLSADTGIVLGVIEIIVFGVLSIWLIATSGHNTWAVFNPASSLQSGLGGWQGVFFGMVFVLLAFSGFESSAQLAEEAKNPRRTVPRAIFLAAVLIGIFYVFCSYAGVVGWGIDKLSAYTGDPDPWGTMATRVWGPFHIIVILAILNSALGNANAGVNAASRMLYAMGRTRSLPHVLAHLNKDSVPDVAIIFTMIIAVVFSLLPGVIYGTTLGFAFLGTVLTLPIILVYMATCASVPIFYLRKHRDEFNVLRHIIAPVIPFIILLFVLYFQFSPLPAAPLNLAGPIVALWLVVGIIITIILQKRSPDSLKESGKIYAEDVSA</sequence>
<organism evidence="7 8">
    <name type="scientific">Dictyobacter arantiisoli</name>
    <dbReference type="NCBI Taxonomy" id="2014874"/>
    <lineage>
        <taxon>Bacteria</taxon>
        <taxon>Bacillati</taxon>
        <taxon>Chloroflexota</taxon>
        <taxon>Ktedonobacteria</taxon>
        <taxon>Ktedonobacterales</taxon>
        <taxon>Dictyobacteraceae</taxon>
        <taxon>Dictyobacter</taxon>
    </lineage>
</organism>
<dbReference type="EMBL" id="BIXY01000007">
    <property type="protein sequence ID" value="GCF07239.1"/>
    <property type="molecule type" value="Genomic_DNA"/>
</dbReference>
<gene>
    <name evidence="7" type="ORF">KDI_08030</name>
</gene>
<evidence type="ECO:0000256" key="3">
    <source>
        <dbReference type="ARBA" id="ARBA00022989"/>
    </source>
</evidence>
<feature type="transmembrane region" description="Helical" evidence="5">
    <location>
        <begin position="24"/>
        <end position="46"/>
    </location>
</feature>
<feature type="domain" description="Amino acid permease/ SLC12A" evidence="6">
    <location>
        <begin position="24"/>
        <end position="454"/>
    </location>
</feature>
<dbReference type="GO" id="GO:0055085">
    <property type="term" value="P:transmembrane transport"/>
    <property type="evidence" value="ECO:0007669"/>
    <property type="project" value="InterPro"/>
</dbReference>
<evidence type="ECO:0000256" key="2">
    <source>
        <dbReference type="ARBA" id="ARBA00022692"/>
    </source>
</evidence>
<protein>
    <submittedName>
        <fullName evidence="7">Amino acid transporter</fullName>
    </submittedName>
</protein>
<feature type="transmembrane region" description="Helical" evidence="5">
    <location>
        <begin position="408"/>
        <end position="425"/>
    </location>
</feature>
<evidence type="ECO:0000313" key="7">
    <source>
        <dbReference type="EMBL" id="GCF07239.1"/>
    </source>
</evidence>
<feature type="transmembrane region" description="Helical" evidence="5">
    <location>
        <begin position="343"/>
        <end position="363"/>
    </location>
</feature>
<accession>A0A5A5T8D7</accession>
<evidence type="ECO:0000256" key="1">
    <source>
        <dbReference type="ARBA" id="ARBA00004141"/>
    </source>
</evidence>
<proteinExistence type="predicted"/>
<feature type="transmembrane region" description="Helical" evidence="5">
    <location>
        <begin position="203"/>
        <end position="223"/>
    </location>
</feature>
<feature type="transmembrane region" description="Helical" evidence="5">
    <location>
        <begin position="163"/>
        <end position="183"/>
    </location>
</feature>
<dbReference type="PANTHER" id="PTHR42770:SF11">
    <property type="entry name" value="INNER MEMBRANE TRANSPORT PROTEIN YBAT"/>
    <property type="match status" value="1"/>
</dbReference>
<dbReference type="Pfam" id="PF00324">
    <property type="entry name" value="AA_permease"/>
    <property type="match status" value="1"/>
</dbReference>
<keyword evidence="2 5" id="KW-0812">Transmembrane</keyword>
<keyword evidence="3 5" id="KW-1133">Transmembrane helix</keyword>
<dbReference type="PANTHER" id="PTHR42770">
    <property type="entry name" value="AMINO ACID TRANSPORTER-RELATED"/>
    <property type="match status" value="1"/>
</dbReference>
<feature type="transmembrane region" description="Helical" evidence="5">
    <location>
        <begin position="137"/>
        <end position="156"/>
    </location>
</feature>
<feature type="transmembrane region" description="Helical" evidence="5">
    <location>
        <begin position="437"/>
        <end position="456"/>
    </location>
</feature>
<dbReference type="InterPro" id="IPR050367">
    <property type="entry name" value="APC_superfamily"/>
</dbReference>
<feature type="transmembrane region" description="Helical" evidence="5">
    <location>
        <begin position="288"/>
        <end position="308"/>
    </location>
</feature>
<dbReference type="InterPro" id="IPR004841">
    <property type="entry name" value="AA-permease/SLC12A_dom"/>
</dbReference>
<dbReference type="GO" id="GO:0016020">
    <property type="term" value="C:membrane"/>
    <property type="evidence" value="ECO:0007669"/>
    <property type="project" value="UniProtKB-SubCell"/>
</dbReference>
<evidence type="ECO:0000313" key="8">
    <source>
        <dbReference type="Proteomes" id="UP000322530"/>
    </source>
</evidence>
<evidence type="ECO:0000256" key="4">
    <source>
        <dbReference type="ARBA" id="ARBA00023136"/>
    </source>
</evidence>
<feature type="transmembrane region" description="Helical" evidence="5">
    <location>
        <begin position="244"/>
        <end position="268"/>
    </location>
</feature>
<feature type="transmembrane region" description="Helical" evidence="5">
    <location>
        <begin position="96"/>
        <end position="117"/>
    </location>
</feature>
<reference evidence="7 8" key="1">
    <citation type="submission" date="2019-01" db="EMBL/GenBank/DDBJ databases">
        <title>Draft genome sequence of Dictyobacter sp. Uno17.</title>
        <authorList>
            <person name="Wang C.M."/>
            <person name="Zheng Y."/>
            <person name="Sakai Y."/>
            <person name="Abe K."/>
            <person name="Yokota A."/>
            <person name="Yabe S."/>
        </authorList>
    </citation>
    <scope>NUCLEOTIDE SEQUENCE [LARGE SCALE GENOMIC DNA]</scope>
    <source>
        <strain evidence="7 8">Uno17</strain>
    </source>
</reference>
<feature type="transmembrane region" description="Helical" evidence="5">
    <location>
        <begin position="369"/>
        <end position="396"/>
    </location>
</feature>
<dbReference type="PIRSF" id="PIRSF006060">
    <property type="entry name" value="AA_transporter"/>
    <property type="match status" value="1"/>
</dbReference>
<keyword evidence="8" id="KW-1185">Reference proteome</keyword>
<dbReference type="RefSeq" id="WP_149400271.1">
    <property type="nucleotide sequence ID" value="NZ_BIXY01000007.1"/>
</dbReference>
<evidence type="ECO:0000256" key="5">
    <source>
        <dbReference type="SAM" id="Phobius"/>
    </source>
</evidence>
<dbReference type="Gene3D" id="1.20.1740.10">
    <property type="entry name" value="Amino acid/polyamine transporter I"/>
    <property type="match status" value="1"/>
</dbReference>
<name>A0A5A5T8D7_9CHLR</name>
<comment type="caution">
    <text evidence="7">The sequence shown here is derived from an EMBL/GenBank/DDBJ whole genome shotgun (WGS) entry which is preliminary data.</text>
</comment>
<keyword evidence="4 5" id="KW-0472">Membrane</keyword>
<comment type="subcellular location">
    <subcellularLocation>
        <location evidence="1">Membrane</location>
        <topology evidence="1">Multi-pass membrane protein</topology>
    </subcellularLocation>
</comment>